<sequence>MVIATFQTLQITKTEIQMQESKTFPEGVCIPYLLT</sequence>
<dbReference type="AlphaFoldDB" id="A0A0E9TQM8"/>
<proteinExistence type="predicted"/>
<name>A0A0E9TQM8_ANGAN</name>
<protein>
    <submittedName>
        <fullName evidence="1">Uncharacterized protein</fullName>
    </submittedName>
</protein>
<dbReference type="EMBL" id="GBXM01052548">
    <property type="protein sequence ID" value="JAH56029.1"/>
    <property type="molecule type" value="Transcribed_RNA"/>
</dbReference>
<reference evidence="1" key="1">
    <citation type="submission" date="2014-11" db="EMBL/GenBank/DDBJ databases">
        <authorList>
            <person name="Amaro Gonzalez C."/>
        </authorList>
    </citation>
    <scope>NUCLEOTIDE SEQUENCE</scope>
</reference>
<evidence type="ECO:0000313" key="1">
    <source>
        <dbReference type="EMBL" id="JAH56029.1"/>
    </source>
</evidence>
<accession>A0A0E9TQM8</accession>
<reference evidence="1" key="2">
    <citation type="journal article" date="2015" name="Fish Shellfish Immunol.">
        <title>Early steps in the European eel (Anguilla anguilla)-Vibrio vulnificus interaction in the gills: Role of the RtxA13 toxin.</title>
        <authorList>
            <person name="Callol A."/>
            <person name="Pajuelo D."/>
            <person name="Ebbesson L."/>
            <person name="Teles M."/>
            <person name="MacKenzie S."/>
            <person name="Amaro C."/>
        </authorList>
    </citation>
    <scope>NUCLEOTIDE SEQUENCE</scope>
</reference>
<organism evidence="1">
    <name type="scientific">Anguilla anguilla</name>
    <name type="common">European freshwater eel</name>
    <name type="synonym">Muraena anguilla</name>
    <dbReference type="NCBI Taxonomy" id="7936"/>
    <lineage>
        <taxon>Eukaryota</taxon>
        <taxon>Metazoa</taxon>
        <taxon>Chordata</taxon>
        <taxon>Craniata</taxon>
        <taxon>Vertebrata</taxon>
        <taxon>Euteleostomi</taxon>
        <taxon>Actinopterygii</taxon>
        <taxon>Neopterygii</taxon>
        <taxon>Teleostei</taxon>
        <taxon>Anguilliformes</taxon>
        <taxon>Anguillidae</taxon>
        <taxon>Anguilla</taxon>
    </lineage>
</organism>
<dbReference type="EMBL" id="GBXM01075574">
    <property type="protein sequence ID" value="JAH33003.1"/>
    <property type="molecule type" value="Transcribed_RNA"/>
</dbReference>